<organism evidence="1 2">
    <name type="scientific">Prevotella denticola CRIS 18C-A</name>
    <dbReference type="NCBI Taxonomy" id="944557"/>
    <lineage>
        <taxon>Bacteria</taxon>
        <taxon>Pseudomonadati</taxon>
        <taxon>Bacteroidota</taxon>
        <taxon>Bacteroidia</taxon>
        <taxon>Bacteroidales</taxon>
        <taxon>Prevotellaceae</taxon>
        <taxon>Prevotella</taxon>
    </lineage>
</organism>
<keyword evidence="2" id="KW-1185">Reference proteome</keyword>
<evidence type="ECO:0000313" key="1">
    <source>
        <dbReference type="EMBL" id="EGC87450.1"/>
    </source>
</evidence>
<evidence type="ECO:0000313" key="2">
    <source>
        <dbReference type="Proteomes" id="UP000003155"/>
    </source>
</evidence>
<dbReference type="AlphaFoldDB" id="F0H415"/>
<sequence>MSENSHLIETISGARHLSVCTVSNQCCPVNISYVSCLRLAYRHSDCSEPAFFAEVLMPGTYRAVGEHQSC</sequence>
<gene>
    <name evidence="1" type="ORF">HMPREF9303_0140</name>
</gene>
<dbReference type="Proteomes" id="UP000003155">
    <property type="component" value="Unassembled WGS sequence"/>
</dbReference>
<reference evidence="1 2" key="1">
    <citation type="submission" date="2011-02" db="EMBL/GenBank/DDBJ databases">
        <authorList>
            <person name="Durkin A.S."/>
            <person name="Madupu R."/>
            <person name="Torralba M."/>
            <person name="Gillis M."/>
            <person name="Methe B."/>
            <person name="Sutton G."/>
            <person name="Nelson K.E."/>
        </authorList>
    </citation>
    <scope>NUCLEOTIDE SEQUENCE [LARGE SCALE GENOMIC DNA]</scope>
    <source>
        <strain evidence="1 2">CRIS 18C-A</strain>
    </source>
</reference>
<protein>
    <submittedName>
        <fullName evidence="1">Conserved domain protein</fullName>
    </submittedName>
</protein>
<proteinExistence type="predicted"/>
<comment type="caution">
    <text evidence="1">The sequence shown here is derived from an EMBL/GenBank/DDBJ whole genome shotgun (WGS) entry which is preliminary data.</text>
</comment>
<accession>F0H415</accession>
<name>F0H415_9BACT</name>
<dbReference type="EMBL" id="AEXO01000009">
    <property type="protein sequence ID" value="EGC87450.1"/>
    <property type="molecule type" value="Genomic_DNA"/>
</dbReference>